<dbReference type="Gene3D" id="3.40.1190.20">
    <property type="match status" value="1"/>
</dbReference>
<dbReference type="GO" id="GO:0008673">
    <property type="term" value="F:2-dehydro-3-deoxygluconokinase activity"/>
    <property type="evidence" value="ECO:0007669"/>
    <property type="project" value="UniProtKB-EC"/>
</dbReference>
<dbReference type="PROSITE" id="PS00583">
    <property type="entry name" value="PFKB_KINASES_1"/>
    <property type="match status" value="1"/>
</dbReference>
<feature type="domain" description="Carbohydrate kinase PfkB" evidence="3">
    <location>
        <begin position="5"/>
        <end position="300"/>
    </location>
</feature>
<evidence type="ECO:0000256" key="1">
    <source>
        <dbReference type="ARBA" id="ARBA00022679"/>
    </source>
</evidence>
<accession>A0AAU7AS96</accession>
<name>A0AAU7AS96_9ACTN</name>
<evidence type="ECO:0000256" key="2">
    <source>
        <dbReference type="ARBA" id="ARBA00022777"/>
    </source>
</evidence>
<dbReference type="PANTHER" id="PTHR10584:SF167">
    <property type="entry name" value="PFKB DOMAIN PROTEIN"/>
    <property type="match status" value="1"/>
</dbReference>
<dbReference type="InterPro" id="IPR029056">
    <property type="entry name" value="Ribokinase-like"/>
</dbReference>
<evidence type="ECO:0000313" key="4">
    <source>
        <dbReference type="EMBL" id="XAY04519.1"/>
    </source>
</evidence>
<dbReference type="PANTHER" id="PTHR10584">
    <property type="entry name" value="SUGAR KINASE"/>
    <property type="match status" value="1"/>
</dbReference>
<evidence type="ECO:0000259" key="3">
    <source>
        <dbReference type="Pfam" id="PF00294"/>
    </source>
</evidence>
<keyword evidence="1 4" id="KW-0808">Transferase</keyword>
<sequence>MNGGRVVVVGDLMVDVAATARTPVLRGSDAPATVRFRGGGSGANVAAWLAEDGVPVTLVTRVGDDPAGRADCAALRARGVDVRVAVDPDAPTGTCITVIEPDGERTFLPDRGANLGLTPADLPLEVFTPDAHLHLSGYVLLDADAPARAAGLAALRKAKDLGMSISVDPASSGPLHALGVQTFLDWVAGVQTLLPNATELVTLTGETDPERAAGLLRTAAWAQEVVVTLGRDGALFRDGLQTACAPAAPLTPGVAADSTGAGDAFAAAWLAARRSGAGPDEALAAACARGSQVVGLAGARPAPG</sequence>
<dbReference type="EMBL" id="CP114014">
    <property type="protein sequence ID" value="XAY04519.1"/>
    <property type="molecule type" value="Genomic_DNA"/>
</dbReference>
<dbReference type="InterPro" id="IPR011611">
    <property type="entry name" value="PfkB_dom"/>
</dbReference>
<reference evidence="4" key="1">
    <citation type="submission" date="2022-12" db="EMBL/GenBank/DDBJ databases">
        <title>Paraconexibacter alkalitolerans sp. nov. and Baekduia alba sp. nov., isolated from soil and emended description of the genera Paraconexibacter (Chun et al., 2020) and Baekduia (An et al., 2020).</title>
        <authorList>
            <person name="Vieira S."/>
            <person name="Huber K.J."/>
            <person name="Geppert A."/>
            <person name="Wolf J."/>
            <person name="Neumann-Schaal M."/>
            <person name="Muesken M."/>
            <person name="Overmann J."/>
        </authorList>
    </citation>
    <scope>NUCLEOTIDE SEQUENCE</scope>
    <source>
        <strain evidence="4">AEG42_29</strain>
    </source>
</reference>
<dbReference type="KEGG" id="parq:DSM112329_01353"/>
<dbReference type="AlphaFoldDB" id="A0AAU7AS96"/>
<keyword evidence="2" id="KW-0418">Kinase</keyword>
<organism evidence="4">
    <name type="scientific">Paraconexibacter sp. AEG42_29</name>
    <dbReference type="NCBI Taxonomy" id="2997339"/>
    <lineage>
        <taxon>Bacteria</taxon>
        <taxon>Bacillati</taxon>
        <taxon>Actinomycetota</taxon>
        <taxon>Thermoleophilia</taxon>
        <taxon>Solirubrobacterales</taxon>
        <taxon>Paraconexibacteraceae</taxon>
        <taxon>Paraconexibacter</taxon>
    </lineage>
</organism>
<protein>
    <submittedName>
        <fullName evidence="4">2-dehydro-3-deoxygluconokinase</fullName>
        <ecNumber evidence="4">2.7.1.45</ecNumber>
    </submittedName>
</protein>
<dbReference type="EC" id="2.7.1.45" evidence="4"/>
<dbReference type="RefSeq" id="WP_354701046.1">
    <property type="nucleotide sequence ID" value="NZ_CP114014.1"/>
</dbReference>
<dbReference type="InterPro" id="IPR002173">
    <property type="entry name" value="Carboh/pur_kinase_PfkB_CS"/>
</dbReference>
<dbReference type="Pfam" id="PF00294">
    <property type="entry name" value="PfkB"/>
    <property type="match status" value="1"/>
</dbReference>
<proteinExistence type="predicted"/>
<gene>
    <name evidence="4" type="primary">kdgK</name>
    <name evidence="4" type="ORF">DSM112329_01353</name>
</gene>
<dbReference type="SUPFAM" id="SSF53613">
    <property type="entry name" value="Ribokinase-like"/>
    <property type="match status" value="1"/>
</dbReference>